<organism evidence="3 4">
    <name type="scientific">Roseivirga misakiensis</name>
    <dbReference type="NCBI Taxonomy" id="1563681"/>
    <lineage>
        <taxon>Bacteria</taxon>
        <taxon>Pseudomonadati</taxon>
        <taxon>Bacteroidota</taxon>
        <taxon>Cytophagia</taxon>
        <taxon>Cytophagales</taxon>
        <taxon>Roseivirgaceae</taxon>
        <taxon>Roseivirga</taxon>
    </lineage>
</organism>
<dbReference type="PANTHER" id="PTHR30386:SF18">
    <property type="entry name" value="INNER MEMBRANE PROTEIN YIAV-RELATED"/>
    <property type="match status" value="1"/>
</dbReference>
<dbReference type="EMBL" id="MDGQ01000005">
    <property type="protein sequence ID" value="OEK03968.1"/>
    <property type="molecule type" value="Genomic_DNA"/>
</dbReference>
<evidence type="ECO:0000256" key="1">
    <source>
        <dbReference type="SAM" id="Coils"/>
    </source>
</evidence>
<accession>A0A1E5SXW6</accession>
<evidence type="ECO:0000313" key="3">
    <source>
        <dbReference type="EMBL" id="OEK03968.1"/>
    </source>
</evidence>
<protein>
    <submittedName>
        <fullName evidence="3">Biotin attachment protein</fullName>
    </submittedName>
</protein>
<keyword evidence="2" id="KW-0472">Membrane</keyword>
<feature type="transmembrane region" description="Helical" evidence="2">
    <location>
        <begin position="32"/>
        <end position="51"/>
    </location>
</feature>
<dbReference type="PANTHER" id="PTHR30386">
    <property type="entry name" value="MEMBRANE FUSION SUBUNIT OF EMRAB-TOLC MULTIDRUG EFFLUX PUMP"/>
    <property type="match status" value="1"/>
</dbReference>
<keyword evidence="1" id="KW-0175">Coiled coil</keyword>
<feature type="coiled-coil region" evidence="1">
    <location>
        <begin position="205"/>
        <end position="292"/>
    </location>
</feature>
<dbReference type="Gene3D" id="2.40.50.100">
    <property type="match status" value="1"/>
</dbReference>
<dbReference type="OrthoDB" id="9760528at2"/>
<sequence>MLNLSDNKNQEIQHQESVLFKTLGSPRSGRKVARILISVTFLFFILLFFPWQQNIRGNGKLTAFNPAQRPQSVETAIAGRIESWKVREGQFVKRGDTILTLSEIKDKFFDPELLDRTKERLEAKTSSIESKKDKVTSLEGQITSLRELLVFKKELAENKLKQAKLKLKIDSVDYETEKIQYANQESIFRRNQKREEAGILSLTKLQESESKYEEARNKINSAENKLADSRQEVMNAKVNIDAVQSELLDKINKAESDRNNTQAEIYDGEGDLAKLRNELANLTIRNDQYQLTAPQDGFLVKTMKAGIGETIKEGESVAQIMPENPDLAVEMYVKAMDVPLIGEDRKVRIQFDGWPALQFSGWPNVSVGTFGGVVRVIDRVNSTGGLYRILVTPDPEDEPWPEQLRIGSGTKGWVMLDNVAVWYEIWRQLNGFPPSLYEAPKDTKGKVENTEEKK</sequence>
<keyword evidence="2" id="KW-0812">Transmembrane</keyword>
<keyword evidence="4" id="KW-1185">Reference proteome</keyword>
<comment type="caution">
    <text evidence="3">The sequence shown here is derived from an EMBL/GenBank/DDBJ whole genome shotgun (WGS) entry which is preliminary data.</text>
</comment>
<dbReference type="InterPro" id="IPR050739">
    <property type="entry name" value="MFP"/>
</dbReference>
<dbReference type="RefSeq" id="WP_069835473.1">
    <property type="nucleotide sequence ID" value="NZ_MDGQ01000005.1"/>
</dbReference>
<dbReference type="STRING" id="1563681.BFP71_10740"/>
<feature type="coiled-coil region" evidence="1">
    <location>
        <begin position="114"/>
        <end position="148"/>
    </location>
</feature>
<proteinExistence type="predicted"/>
<evidence type="ECO:0000256" key="2">
    <source>
        <dbReference type="SAM" id="Phobius"/>
    </source>
</evidence>
<keyword evidence="2" id="KW-1133">Transmembrane helix</keyword>
<reference evidence="3 4" key="1">
    <citation type="submission" date="2016-08" db="EMBL/GenBank/DDBJ databases">
        <title>Draft genome of Fabibacter sp. strain SK-8.</title>
        <authorList>
            <person name="Wong S.-K."/>
            <person name="Hamasaki K."/>
            <person name="Yoshizawa S."/>
        </authorList>
    </citation>
    <scope>NUCLEOTIDE SEQUENCE [LARGE SCALE GENOMIC DNA]</scope>
    <source>
        <strain evidence="3 4">SK-8</strain>
    </source>
</reference>
<name>A0A1E5SXW6_9BACT</name>
<dbReference type="Proteomes" id="UP000095552">
    <property type="component" value="Unassembled WGS sequence"/>
</dbReference>
<dbReference type="AlphaFoldDB" id="A0A1E5SXW6"/>
<gene>
    <name evidence="3" type="ORF">BFP71_10740</name>
</gene>
<evidence type="ECO:0000313" key="4">
    <source>
        <dbReference type="Proteomes" id="UP000095552"/>
    </source>
</evidence>